<name>A0AAD4GQ51_ASPNN</name>
<organism evidence="1 2">
    <name type="scientific">Aspergillus nanangensis</name>
    <dbReference type="NCBI Taxonomy" id="2582783"/>
    <lineage>
        <taxon>Eukaryota</taxon>
        <taxon>Fungi</taxon>
        <taxon>Dikarya</taxon>
        <taxon>Ascomycota</taxon>
        <taxon>Pezizomycotina</taxon>
        <taxon>Eurotiomycetes</taxon>
        <taxon>Eurotiomycetidae</taxon>
        <taxon>Eurotiales</taxon>
        <taxon>Aspergillaceae</taxon>
        <taxon>Aspergillus</taxon>
        <taxon>Aspergillus subgen. Circumdati</taxon>
    </lineage>
</organism>
<evidence type="ECO:0000313" key="1">
    <source>
        <dbReference type="EMBL" id="KAF9885162.1"/>
    </source>
</evidence>
<dbReference type="AlphaFoldDB" id="A0AAD4GQ51"/>
<accession>A0AAD4GQ51</accession>
<protein>
    <submittedName>
        <fullName evidence="1">Uncharacterized protein</fullName>
    </submittedName>
</protein>
<sequence>MVETFSNVQRDREIELLEKNTKERTMLFEKDAELKRFERKVSTLKIQVSTTSDESREKETTIQRIRIERSQLLEQYNNLKAAVGMNELDQSLFESQKLRAAVAQTFIAEQVTKSIFRETPRLPRWTGLSPIHGELQHCAEHYPLREAALRSIMVTAYSEDEKECDEREVDKFLDELCYTFKPLITENDAFRGRLRDLLNEATHLWSRARANIDRVSATINPSSFNTGFERYDLDEACSFRNDDKDALCDALVLFPRIFISKRNKSKVLHPGTVLMSNSALVNAAQIEAKEQMTRFYAKRRP</sequence>
<reference evidence="1" key="2">
    <citation type="submission" date="2020-02" db="EMBL/GenBank/DDBJ databases">
        <authorList>
            <person name="Gilchrist C.L.M."/>
            <person name="Chooi Y.-H."/>
        </authorList>
    </citation>
    <scope>NUCLEOTIDE SEQUENCE</scope>
    <source>
        <strain evidence="1">MST-FP2251</strain>
    </source>
</reference>
<keyword evidence="2" id="KW-1185">Reference proteome</keyword>
<comment type="caution">
    <text evidence="1">The sequence shown here is derived from an EMBL/GenBank/DDBJ whole genome shotgun (WGS) entry which is preliminary data.</text>
</comment>
<dbReference type="Proteomes" id="UP001194746">
    <property type="component" value="Unassembled WGS sequence"/>
</dbReference>
<reference evidence="1" key="1">
    <citation type="journal article" date="2019" name="Beilstein J. Org. Chem.">
        <title>Nanangenines: drimane sesquiterpenoids as the dominant metabolite cohort of a novel Australian fungus, Aspergillus nanangensis.</title>
        <authorList>
            <person name="Lacey H.J."/>
            <person name="Gilchrist C.L.M."/>
            <person name="Crombie A."/>
            <person name="Kalaitzis J.A."/>
            <person name="Vuong D."/>
            <person name="Rutledge P.J."/>
            <person name="Turner P."/>
            <person name="Pitt J.I."/>
            <person name="Lacey E."/>
            <person name="Chooi Y.H."/>
            <person name="Piggott A.M."/>
        </authorList>
    </citation>
    <scope>NUCLEOTIDE SEQUENCE</scope>
    <source>
        <strain evidence="1">MST-FP2251</strain>
    </source>
</reference>
<evidence type="ECO:0000313" key="2">
    <source>
        <dbReference type="Proteomes" id="UP001194746"/>
    </source>
</evidence>
<gene>
    <name evidence="1" type="ORF">FE257_000688</name>
</gene>
<proteinExistence type="predicted"/>
<dbReference type="EMBL" id="VCAU01000102">
    <property type="protein sequence ID" value="KAF9885162.1"/>
    <property type="molecule type" value="Genomic_DNA"/>
</dbReference>